<dbReference type="InterPro" id="IPR008454">
    <property type="entry name" value="Collagen-bd_Cna-like_B-typ_dom"/>
</dbReference>
<proteinExistence type="predicted"/>
<dbReference type="InterPro" id="IPR049319">
    <property type="entry name" value="GBS104-like_Ig"/>
</dbReference>
<evidence type="ECO:0000259" key="3">
    <source>
        <dbReference type="PROSITE" id="PS50234"/>
    </source>
</evidence>
<dbReference type="Pfam" id="PF13519">
    <property type="entry name" value="VWA_2"/>
    <property type="match status" value="1"/>
</dbReference>
<feature type="signal peptide" evidence="2">
    <location>
        <begin position="1"/>
        <end position="21"/>
    </location>
</feature>
<dbReference type="SMART" id="SM00327">
    <property type="entry name" value="VWA"/>
    <property type="match status" value="1"/>
</dbReference>
<dbReference type="CDD" id="cd00198">
    <property type="entry name" value="vWFA"/>
    <property type="match status" value="1"/>
</dbReference>
<evidence type="ECO:0000313" key="5">
    <source>
        <dbReference type="Proteomes" id="UP000651482"/>
    </source>
</evidence>
<dbReference type="Proteomes" id="UP000651482">
    <property type="component" value="Unassembled WGS sequence"/>
</dbReference>
<feature type="chain" id="PRO_5038744728" evidence="2">
    <location>
        <begin position="22"/>
        <end position="1098"/>
    </location>
</feature>
<gene>
    <name evidence="4" type="ORF">IAG03_07245</name>
</gene>
<dbReference type="InterPro" id="IPR036465">
    <property type="entry name" value="vWFA_dom_sf"/>
</dbReference>
<dbReference type="Pfam" id="PF21426">
    <property type="entry name" value="GBS104-like_Ig"/>
    <property type="match status" value="1"/>
</dbReference>
<keyword evidence="2" id="KW-0732">Signal</keyword>
<dbReference type="SUPFAM" id="SSF49478">
    <property type="entry name" value="Cna protein B-type domain"/>
    <property type="match status" value="5"/>
</dbReference>
<keyword evidence="1" id="KW-0812">Transmembrane</keyword>
<evidence type="ECO:0000313" key="4">
    <source>
        <dbReference type="EMBL" id="MBC8533801.1"/>
    </source>
</evidence>
<name>A0A926D9M8_9FIRM</name>
<reference evidence="4" key="1">
    <citation type="submission" date="2020-08" db="EMBL/GenBank/DDBJ databases">
        <title>Genome public.</title>
        <authorList>
            <person name="Liu C."/>
            <person name="Sun Q."/>
        </authorList>
    </citation>
    <scope>NUCLEOTIDE SEQUENCE</scope>
    <source>
        <strain evidence="4">NSJ-40</strain>
    </source>
</reference>
<feature type="transmembrane region" description="Helical" evidence="1">
    <location>
        <begin position="1066"/>
        <end position="1086"/>
    </location>
</feature>
<dbReference type="Pfam" id="PF05738">
    <property type="entry name" value="Cna_B"/>
    <property type="match status" value="5"/>
</dbReference>
<dbReference type="Gene3D" id="3.40.50.410">
    <property type="entry name" value="von Willebrand factor, type A domain"/>
    <property type="match status" value="1"/>
</dbReference>
<dbReference type="CDD" id="cd00222">
    <property type="entry name" value="CollagenBindB"/>
    <property type="match status" value="5"/>
</dbReference>
<comment type="caution">
    <text evidence="4">The sequence shown here is derived from an EMBL/GenBank/DDBJ whole genome shotgun (WGS) entry which is preliminary data.</text>
</comment>
<dbReference type="SUPFAM" id="SSF53300">
    <property type="entry name" value="vWA-like"/>
    <property type="match status" value="1"/>
</dbReference>
<protein>
    <submittedName>
        <fullName evidence="4">Cna B-type domain-containing protein</fullName>
    </submittedName>
</protein>
<dbReference type="Gene3D" id="2.60.40.10">
    <property type="entry name" value="Immunoglobulins"/>
    <property type="match status" value="1"/>
</dbReference>
<keyword evidence="1" id="KW-0472">Membrane</keyword>
<evidence type="ECO:0000256" key="1">
    <source>
        <dbReference type="SAM" id="Phobius"/>
    </source>
</evidence>
<dbReference type="RefSeq" id="WP_249319457.1">
    <property type="nucleotide sequence ID" value="NZ_JACRSN010000009.1"/>
</dbReference>
<dbReference type="InterPro" id="IPR041033">
    <property type="entry name" value="SpaA_PFL_dom_1"/>
</dbReference>
<evidence type="ECO:0000256" key="2">
    <source>
        <dbReference type="SAM" id="SignalP"/>
    </source>
</evidence>
<dbReference type="Pfam" id="PF17802">
    <property type="entry name" value="SpaA"/>
    <property type="match status" value="1"/>
</dbReference>
<dbReference type="InterPro" id="IPR002035">
    <property type="entry name" value="VWF_A"/>
</dbReference>
<sequence>MKKVLSIALCLLTLLAVIPFAAPAAQAAQASQKGNYYAADTTSGAFNSDAAPTLAEGNTQLSYADGFVKVNKTLSETGTENLFDVNLEVVTKEQIEQINTSPDAAAVLLIDVSGSMDSGGKIGHAKRAAQTFINSFKSTHSGVQRKVSIVVFSGNDTRERRDGARVQQTWTDASALATANNQTLTSSIQSISAYGGSNLEAGLILAQNILKSDDVKDISNKNIVLLSDGLPTYGVDKNNAAADITSMSRVCPNGKGMIGNGYGTYDGSFLEQGNSSLHTIHENIVPWMTAIHNANISAYAVYVGNDTFQCKRDCEWAGESAGSWLSGVGFTTFSTTDANKLEEYFQNISEWIQLKANAWTVTDPMGAMVNFEGFNTSSDIVDEFATADNGRTVKWDLKKSSAGGRYTVRDLSAGEKEYVYTLSYQVKLDTLNPAFKAQDASGNTQYYPTNGVTSLYYTLESATEQLTADYAYFNIPSVNGFTGDISLLKKGSFGELVEGAVFTLTTADDPDFSMQATSTLDENGNLVLEGIPSGHTYTLTETTVPNGYQDNGVTVPITVAWGAATADIISDAIHNESKLLDKLTVTKIWDDDGNRDGVRPSSIRVQLLADGEAYGNPAELSADQIDNDGNWTYTWEGLPAYKNGVLVTYTVEELDVDGYDSSYDQNSLVITNTHEIATVEKTVTKVWDDDGNRDGVRPETISVQLYADGEAYGSPVTLSADMIDNSGNWTYTWNDLPANSNGQPIQYTVQETEVDPNYTSTVNGMTITNKHEVETVDKTVTKIWDDDDNRDGIRPDRILVVLFANGDQVSEPVELRAETGWSHTWEDLFANDNGEPIEYTVQEMEVPLPYVVSVDGFNITNSYKSATTAKTITKVWDDNNDQDRIRPESVAVQLYANGNAVGEAVSLSAQSDWSYTWENLPVNEKGKAIEYTVEEIDVPEGYEASFSAETFTLTNTHKPGTVAKTVAKVWDDNNNADKKRPDSIQVQLYANGDAVGDPVVLNADGDWKYTWANLDAKKDGQEVSYSVKELEVPKNYKASYSEDGFTITNKLQKDPVKPVTGDTMHLGLWLIGFVVAASALCVGILLKKKTSRKAARHS</sequence>
<accession>A0A926D9M8</accession>
<dbReference type="PROSITE" id="PS50234">
    <property type="entry name" value="VWFA"/>
    <property type="match status" value="1"/>
</dbReference>
<feature type="domain" description="VWFA" evidence="3">
    <location>
        <begin position="105"/>
        <end position="348"/>
    </location>
</feature>
<dbReference type="Gene3D" id="2.60.40.1140">
    <property type="entry name" value="Collagen-binding surface protein Cna, B-type domain"/>
    <property type="match status" value="5"/>
</dbReference>
<dbReference type="AlphaFoldDB" id="A0A926D9M8"/>
<keyword evidence="5" id="KW-1185">Reference proteome</keyword>
<dbReference type="EMBL" id="JACRSN010000009">
    <property type="protein sequence ID" value="MBC8533801.1"/>
    <property type="molecule type" value="Genomic_DNA"/>
</dbReference>
<keyword evidence="1" id="KW-1133">Transmembrane helix</keyword>
<organism evidence="4 5">
    <name type="scientific">Yeguia hominis</name>
    <dbReference type="NCBI Taxonomy" id="2763662"/>
    <lineage>
        <taxon>Bacteria</taxon>
        <taxon>Bacillati</taxon>
        <taxon>Bacillota</taxon>
        <taxon>Clostridia</taxon>
        <taxon>Eubacteriales</taxon>
        <taxon>Yeguiaceae</taxon>
        <taxon>Yeguia</taxon>
    </lineage>
</organism>
<dbReference type="InterPro" id="IPR013783">
    <property type="entry name" value="Ig-like_fold"/>
</dbReference>